<dbReference type="OMA" id="WSKDECC"/>
<dbReference type="EMBL" id="JABSTR010000002">
    <property type="protein sequence ID" value="KAH9364712.1"/>
    <property type="molecule type" value="Genomic_DNA"/>
</dbReference>
<name>A0A9J6FR14_HAELO</name>
<dbReference type="Proteomes" id="UP000821853">
    <property type="component" value="Chromosome 10"/>
</dbReference>
<accession>A0A9J6FR14</accession>
<evidence type="ECO:0008006" key="3">
    <source>
        <dbReference type="Google" id="ProtNLM"/>
    </source>
</evidence>
<comment type="caution">
    <text evidence="1">The sequence shown here is derived from an EMBL/GenBank/DDBJ whole genome shotgun (WGS) entry which is preliminary data.</text>
</comment>
<keyword evidence="2" id="KW-1185">Reference proteome</keyword>
<evidence type="ECO:0000313" key="2">
    <source>
        <dbReference type="Proteomes" id="UP000821853"/>
    </source>
</evidence>
<dbReference type="VEuPathDB" id="VectorBase:HLOH_054555"/>
<gene>
    <name evidence="1" type="ORF">HPB48_018049</name>
</gene>
<organism evidence="1 2">
    <name type="scientific">Haemaphysalis longicornis</name>
    <name type="common">Bush tick</name>
    <dbReference type="NCBI Taxonomy" id="44386"/>
    <lineage>
        <taxon>Eukaryota</taxon>
        <taxon>Metazoa</taxon>
        <taxon>Ecdysozoa</taxon>
        <taxon>Arthropoda</taxon>
        <taxon>Chelicerata</taxon>
        <taxon>Arachnida</taxon>
        <taxon>Acari</taxon>
        <taxon>Parasitiformes</taxon>
        <taxon>Ixodida</taxon>
        <taxon>Ixodoidea</taxon>
        <taxon>Ixodidae</taxon>
        <taxon>Haemaphysalinae</taxon>
        <taxon>Haemaphysalis</taxon>
    </lineage>
</organism>
<protein>
    <recommendedName>
        <fullName evidence="3">HAT C-terminal dimerisation domain-containing protein</fullName>
    </recommendedName>
</protein>
<sequence>METEYCVLQCRLDYLPDDSVTIFWKKLLGAKNSVGVRMFLVLSQLAISLLIFPVSHAVVEGVFSHLTLTKMDLQNRMFLDTFEKFHVKFGVRRNGRCCKDFTLSDIVFERSNTTVIYSRAAVCLPKE</sequence>
<dbReference type="AlphaFoldDB" id="A0A9J6FR14"/>
<proteinExistence type="predicted"/>
<dbReference type="OrthoDB" id="7555380at2759"/>
<evidence type="ECO:0000313" key="1">
    <source>
        <dbReference type="EMBL" id="KAH9364712.1"/>
    </source>
</evidence>
<reference evidence="1 2" key="1">
    <citation type="journal article" date="2020" name="Cell">
        <title>Large-Scale Comparative Analyses of Tick Genomes Elucidate Their Genetic Diversity and Vector Capacities.</title>
        <authorList>
            <consortium name="Tick Genome and Microbiome Consortium (TIGMIC)"/>
            <person name="Jia N."/>
            <person name="Wang J."/>
            <person name="Shi W."/>
            <person name="Du L."/>
            <person name="Sun Y."/>
            <person name="Zhan W."/>
            <person name="Jiang J.F."/>
            <person name="Wang Q."/>
            <person name="Zhang B."/>
            <person name="Ji P."/>
            <person name="Bell-Sakyi L."/>
            <person name="Cui X.M."/>
            <person name="Yuan T.T."/>
            <person name="Jiang B.G."/>
            <person name="Yang W.F."/>
            <person name="Lam T.T."/>
            <person name="Chang Q.C."/>
            <person name="Ding S.J."/>
            <person name="Wang X.J."/>
            <person name="Zhu J.G."/>
            <person name="Ruan X.D."/>
            <person name="Zhao L."/>
            <person name="Wei J.T."/>
            <person name="Ye R.Z."/>
            <person name="Que T.C."/>
            <person name="Du C.H."/>
            <person name="Zhou Y.H."/>
            <person name="Cheng J.X."/>
            <person name="Dai P.F."/>
            <person name="Guo W.B."/>
            <person name="Han X.H."/>
            <person name="Huang E.J."/>
            <person name="Li L.F."/>
            <person name="Wei W."/>
            <person name="Gao Y.C."/>
            <person name="Liu J.Z."/>
            <person name="Shao H.Z."/>
            <person name="Wang X."/>
            <person name="Wang C.C."/>
            <person name="Yang T.C."/>
            <person name="Huo Q.B."/>
            <person name="Li W."/>
            <person name="Chen H.Y."/>
            <person name="Chen S.E."/>
            <person name="Zhou L.G."/>
            <person name="Ni X.B."/>
            <person name="Tian J.H."/>
            <person name="Sheng Y."/>
            <person name="Liu T."/>
            <person name="Pan Y.S."/>
            <person name="Xia L.Y."/>
            <person name="Li J."/>
            <person name="Zhao F."/>
            <person name="Cao W.C."/>
        </authorList>
    </citation>
    <scope>NUCLEOTIDE SEQUENCE [LARGE SCALE GENOMIC DNA]</scope>
    <source>
        <strain evidence="1">HaeL-2018</strain>
    </source>
</reference>